<dbReference type="EMBL" id="JAOPKB010000026">
    <property type="protein sequence ID" value="MCU4975850.1"/>
    <property type="molecule type" value="Genomic_DNA"/>
</dbReference>
<keyword evidence="4" id="KW-1185">Reference proteome</keyword>
<gene>
    <name evidence="3" type="ORF">OB955_24525</name>
</gene>
<dbReference type="RefSeq" id="WP_338009433.1">
    <property type="nucleotide sequence ID" value="NZ_JAOPKB010000026.1"/>
</dbReference>
<dbReference type="Proteomes" id="UP001320972">
    <property type="component" value="Unassembled WGS sequence"/>
</dbReference>
<feature type="transmembrane region" description="Helical" evidence="1">
    <location>
        <begin position="12"/>
        <end position="32"/>
    </location>
</feature>
<evidence type="ECO:0000313" key="4">
    <source>
        <dbReference type="Proteomes" id="UP001320972"/>
    </source>
</evidence>
<feature type="transmembrane region" description="Helical" evidence="1">
    <location>
        <begin position="52"/>
        <end position="74"/>
    </location>
</feature>
<sequence length="120" mass="13575">MTRTEPLTRTILLVLLGLLAIPLVMMLVMMPMMGAFGWSHMSGWMWDSSGGWVAMVLLMGIPILVVIGVGYLVYQSLGTETTEQADEAVEELRRVYARGEISDEEFERRRENLRQDNKPA</sequence>
<dbReference type="Pfam" id="PF09851">
    <property type="entry name" value="SHOCT"/>
    <property type="match status" value="1"/>
</dbReference>
<feature type="domain" description="SHOCT" evidence="2">
    <location>
        <begin position="87"/>
        <end position="113"/>
    </location>
</feature>
<keyword evidence="1" id="KW-1133">Transmembrane helix</keyword>
<accession>A0ABT2QLP9</accession>
<evidence type="ECO:0000313" key="3">
    <source>
        <dbReference type="EMBL" id="MCU4975850.1"/>
    </source>
</evidence>
<dbReference type="InterPro" id="IPR018649">
    <property type="entry name" value="SHOCT"/>
</dbReference>
<keyword evidence="1" id="KW-0472">Membrane</keyword>
<reference evidence="3 4" key="1">
    <citation type="submission" date="2022-09" db="EMBL/GenBank/DDBJ databases">
        <title>Enrichment on poylsaccharides allowed isolation of novel metabolic and taxonomic groups of Haloarchaea.</title>
        <authorList>
            <person name="Sorokin D.Y."/>
            <person name="Elcheninov A.G."/>
            <person name="Khizhniak T.V."/>
            <person name="Kolganova T.V."/>
            <person name="Kublanov I.V."/>
        </authorList>
    </citation>
    <scope>NUCLEOTIDE SEQUENCE [LARGE SCALE GENOMIC DNA]</scope>
    <source>
        <strain evidence="3 4">AArc-m2/3/4</strain>
    </source>
</reference>
<organism evidence="3 4">
    <name type="scientific">Natronoglomus mannanivorans</name>
    <dbReference type="NCBI Taxonomy" id="2979990"/>
    <lineage>
        <taxon>Archaea</taxon>
        <taxon>Methanobacteriati</taxon>
        <taxon>Methanobacteriota</taxon>
        <taxon>Stenosarchaea group</taxon>
        <taxon>Halobacteria</taxon>
        <taxon>Halobacteriales</taxon>
        <taxon>Natrialbaceae</taxon>
        <taxon>Natronoglomus</taxon>
    </lineage>
</organism>
<name>A0ABT2QLP9_9EURY</name>
<proteinExistence type="predicted"/>
<evidence type="ECO:0000256" key="1">
    <source>
        <dbReference type="SAM" id="Phobius"/>
    </source>
</evidence>
<keyword evidence="1" id="KW-0812">Transmembrane</keyword>
<protein>
    <submittedName>
        <fullName evidence="3">SHOCT domain-containing protein</fullName>
    </submittedName>
</protein>
<comment type="caution">
    <text evidence="3">The sequence shown here is derived from an EMBL/GenBank/DDBJ whole genome shotgun (WGS) entry which is preliminary data.</text>
</comment>
<evidence type="ECO:0000259" key="2">
    <source>
        <dbReference type="Pfam" id="PF09851"/>
    </source>
</evidence>